<dbReference type="InterPro" id="IPR050676">
    <property type="entry name" value="IL-12"/>
</dbReference>
<dbReference type="GO" id="GO:0005125">
    <property type="term" value="F:cytokine activity"/>
    <property type="evidence" value="ECO:0007669"/>
    <property type="project" value="UniProtKB-KW"/>
</dbReference>
<evidence type="ECO:0000259" key="5">
    <source>
        <dbReference type="PROSITE" id="PS50835"/>
    </source>
</evidence>
<organism evidence="6 7">
    <name type="scientific">Sphaeramia orbicularis</name>
    <name type="common">orbiculate cardinalfish</name>
    <dbReference type="NCBI Taxonomy" id="375764"/>
    <lineage>
        <taxon>Eukaryota</taxon>
        <taxon>Metazoa</taxon>
        <taxon>Chordata</taxon>
        <taxon>Craniata</taxon>
        <taxon>Vertebrata</taxon>
        <taxon>Euteleostomi</taxon>
        <taxon>Actinopterygii</taxon>
        <taxon>Neopterygii</taxon>
        <taxon>Teleostei</taxon>
        <taxon>Neoteleostei</taxon>
        <taxon>Acanthomorphata</taxon>
        <taxon>Gobiaria</taxon>
        <taxon>Kurtiformes</taxon>
        <taxon>Apogonoidei</taxon>
        <taxon>Apogonidae</taxon>
        <taxon>Apogoninae</taxon>
        <taxon>Sphaeramia</taxon>
    </lineage>
</organism>
<sequence length="319" mass="36556">MHVFVFLILCAAQCYVRSESHTENIETLMDNVVVLKVHYGVPSRVYVPLTCGEDNQIQPVFWKRNGEELSPRLEGNQVSVLVEEMNGGNYSCHLSSNGQYVNHTVIMVQLEENRTVILEEKSTEDGYIHCSALNYSGPFHCSWTRRRTRANAAVLLIKAHRNSVVIPCELNADGSGVQCQNNNCPTEEEQHRISLTVYLYSHSRLEKYEKTFYLREIVRPGRLPNLHLTEGRAFSWSYPETWQEPCSFFGLQFQVKVVHHGQPCNSEEHIVQNIIQENTYEVGVKTKKYVFCVRAQDKHTGGPWGHWNHCTVNKGIVSC</sequence>
<evidence type="ECO:0000256" key="3">
    <source>
        <dbReference type="ARBA" id="ARBA00023180"/>
    </source>
</evidence>
<evidence type="ECO:0000256" key="1">
    <source>
        <dbReference type="ARBA" id="ARBA00022729"/>
    </source>
</evidence>
<dbReference type="InterPro" id="IPR015528">
    <property type="entry name" value="IL-12_beta"/>
</dbReference>
<dbReference type="InterPro" id="IPR019482">
    <property type="entry name" value="IL-12_beta_cen-dom"/>
</dbReference>
<reference evidence="6" key="3">
    <citation type="submission" date="2025-09" db="UniProtKB">
        <authorList>
            <consortium name="Ensembl"/>
        </authorList>
    </citation>
    <scope>IDENTIFICATION</scope>
</reference>
<keyword evidence="3 4" id="KW-0325">Glycoprotein</keyword>
<feature type="signal peptide" evidence="4">
    <location>
        <begin position="1"/>
        <end position="18"/>
    </location>
</feature>
<keyword evidence="7" id="KW-1185">Reference proteome</keyword>
<dbReference type="InterPro" id="IPR007110">
    <property type="entry name" value="Ig-like_dom"/>
</dbReference>
<name>A0A673A2N5_9TELE</name>
<evidence type="ECO:0000313" key="7">
    <source>
        <dbReference type="Proteomes" id="UP000472271"/>
    </source>
</evidence>
<dbReference type="PANTHER" id="PTHR48485:SF4">
    <property type="entry name" value="INTERLEUKIN-12 SUBUNIT BETA"/>
    <property type="match status" value="1"/>
</dbReference>
<dbReference type="Gene3D" id="2.60.40.10">
    <property type="entry name" value="Immunoglobulins"/>
    <property type="match status" value="2"/>
</dbReference>
<dbReference type="InParanoid" id="A0A673A2N5"/>
<reference evidence="6" key="2">
    <citation type="submission" date="2025-08" db="UniProtKB">
        <authorList>
            <consortium name="Ensembl"/>
        </authorList>
    </citation>
    <scope>IDENTIFICATION</scope>
</reference>
<reference evidence="6" key="1">
    <citation type="submission" date="2019-06" db="EMBL/GenBank/DDBJ databases">
        <authorList>
            <consortium name="Wellcome Sanger Institute Data Sharing"/>
        </authorList>
    </citation>
    <scope>NUCLEOTIDE SEQUENCE [LARGE SCALE GENOMIC DNA]</scope>
</reference>
<dbReference type="CTD" id="335994"/>
<dbReference type="InterPro" id="IPR036116">
    <property type="entry name" value="FN3_sf"/>
</dbReference>
<dbReference type="AlphaFoldDB" id="A0A673A2N5"/>
<dbReference type="PIRSF" id="PIRSF038007">
    <property type="entry name" value="IL_12_beta"/>
    <property type="match status" value="1"/>
</dbReference>
<keyword evidence="4" id="KW-0393">Immunoglobulin domain</keyword>
<comment type="subcellular location">
    <subcellularLocation>
        <location evidence="4">Secreted</location>
    </subcellularLocation>
</comment>
<keyword evidence="4" id="KW-0202">Cytokine</keyword>
<dbReference type="PROSITE" id="PS50835">
    <property type="entry name" value="IG_LIKE"/>
    <property type="match status" value="1"/>
</dbReference>
<keyword evidence="4" id="KW-0964">Secreted</keyword>
<dbReference type="Ensembl" id="ENSSORT00005023598.1">
    <property type="protein sequence ID" value="ENSSORP00005022927.1"/>
    <property type="gene ID" value="ENSSORG00005011108.1"/>
</dbReference>
<dbReference type="InterPro" id="IPR013783">
    <property type="entry name" value="Ig-like_fold"/>
</dbReference>
<dbReference type="PANTHER" id="PTHR48485">
    <property type="entry name" value="INTERLEUKIN-12 SUBUNIT BETA-RELATED"/>
    <property type="match status" value="1"/>
</dbReference>
<dbReference type="Pfam" id="PF10420">
    <property type="entry name" value="IL12p40_C"/>
    <property type="match status" value="1"/>
</dbReference>
<keyword evidence="2" id="KW-1015">Disulfide bond</keyword>
<dbReference type="GO" id="GO:0005615">
    <property type="term" value="C:extracellular space"/>
    <property type="evidence" value="ECO:0007669"/>
    <property type="project" value="UniProtKB-KW"/>
</dbReference>
<dbReference type="RefSeq" id="XP_030010620.1">
    <property type="nucleotide sequence ID" value="XM_030154760.1"/>
</dbReference>
<feature type="chain" id="PRO_5025714293" description="Interleukin-12 subunit beta" evidence="4">
    <location>
        <begin position="19"/>
        <end position="319"/>
    </location>
</feature>
<evidence type="ECO:0000256" key="4">
    <source>
        <dbReference type="RuleBase" id="RU281113"/>
    </source>
</evidence>
<dbReference type="SUPFAM" id="SSF49265">
    <property type="entry name" value="Fibronectin type III"/>
    <property type="match status" value="1"/>
</dbReference>
<dbReference type="GeneID" id="115433382"/>
<evidence type="ECO:0000256" key="2">
    <source>
        <dbReference type="ARBA" id="ARBA00023157"/>
    </source>
</evidence>
<protein>
    <recommendedName>
        <fullName evidence="4">Interleukin-12 subunit beta</fullName>
        <shortName evidence="4">IL-12B</shortName>
    </recommendedName>
    <alternativeName>
        <fullName evidence="4">Cytotoxic lymphocyte maturation factor 40 kDa subunit</fullName>
    </alternativeName>
    <alternativeName>
        <fullName evidence="4">IL-12 subunit p40</fullName>
    </alternativeName>
</protein>
<comment type="subunit">
    <text evidence="4">Heterodimer with IL12A; disulfide-linked. The heterodimer is known as interleukin IL-12.</text>
</comment>
<proteinExistence type="inferred from homology"/>
<keyword evidence="1 4" id="KW-0732">Signal</keyword>
<dbReference type="OrthoDB" id="8670716at2759"/>
<feature type="domain" description="Ig-like" evidence="5">
    <location>
        <begin position="49"/>
        <end position="102"/>
    </location>
</feature>
<dbReference type="Proteomes" id="UP000472271">
    <property type="component" value="Chromosome 14"/>
</dbReference>
<gene>
    <name evidence="6" type="primary">LOC115433382</name>
    <name evidence="4" type="synonym">IL12B</name>
</gene>
<dbReference type="PRINTS" id="PR01928">
    <property type="entry name" value="INTRLEUKN12B"/>
</dbReference>
<comment type="similarity">
    <text evidence="4">Belongs to the IL-12B family.</text>
</comment>
<accession>A0A673A2N5</accession>
<evidence type="ECO:0000313" key="6">
    <source>
        <dbReference type="Ensembl" id="ENSSORP00005022927.1"/>
    </source>
</evidence>
<dbReference type="GO" id="GO:0004896">
    <property type="term" value="F:cytokine receptor activity"/>
    <property type="evidence" value="ECO:0007669"/>
    <property type="project" value="UniProtKB-UniRule"/>
</dbReference>